<dbReference type="AlphaFoldDB" id="A0A840UN88"/>
<dbReference type="RefSeq" id="WP_183349742.1">
    <property type="nucleotide sequence ID" value="NZ_JACHEO010000006.1"/>
</dbReference>
<keyword evidence="1" id="KW-1133">Transmembrane helix</keyword>
<comment type="caution">
    <text evidence="2">The sequence shown here is derived from an EMBL/GenBank/DDBJ whole genome shotgun (WGS) entry which is preliminary data.</text>
</comment>
<dbReference type="Proteomes" id="UP000539642">
    <property type="component" value="Unassembled WGS sequence"/>
</dbReference>
<name>A0A840UN88_9BACT</name>
<evidence type="ECO:0000313" key="3">
    <source>
        <dbReference type="Proteomes" id="UP000539642"/>
    </source>
</evidence>
<feature type="transmembrane region" description="Helical" evidence="1">
    <location>
        <begin position="26"/>
        <end position="47"/>
    </location>
</feature>
<accession>A0A840UN88</accession>
<protein>
    <submittedName>
        <fullName evidence="2">Uncharacterized protein</fullName>
    </submittedName>
</protein>
<dbReference type="EMBL" id="JACHEO010000006">
    <property type="protein sequence ID" value="MBB5347727.1"/>
    <property type="molecule type" value="Genomic_DNA"/>
</dbReference>
<proteinExistence type="predicted"/>
<sequence>MKSSIITKDKIAVDYADEIMRFTLKVGAVASGLIGVWAFTCLFAGVVDVGPMELVRGYISAITGR</sequence>
<reference evidence="2 3" key="1">
    <citation type="submission" date="2020-08" db="EMBL/GenBank/DDBJ databases">
        <title>Genomic Encyclopedia of Type Strains, Phase IV (KMG-IV): sequencing the most valuable type-strain genomes for metagenomic binning, comparative biology and taxonomic classification.</title>
        <authorList>
            <person name="Goeker M."/>
        </authorList>
    </citation>
    <scope>NUCLEOTIDE SEQUENCE [LARGE SCALE GENOMIC DNA]</scope>
    <source>
        <strain evidence="2 3">DSM 28570</strain>
    </source>
</reference>
<gene>
    <name evidence="2" type="ORF">HNQ81_001451</name>
</gene>
<evidence type="ECO:0000313" key="2">
    <source>
        <dbReference type="EMBL" id="MBB5347727.1"/>
    </source>
</evidence>
<evidence type="ECO:0000256" key="1">
    <source>
        <dbReference type="SAM" id="Phobius"/>
    </source>
</evidence>
<keyword evidence="1" id="KW-0812">Transmembrane</keyword>
<keyword evidence="1" id="KW-0472">Membrane</keyword>
<organism evidence="2 3">
    <name type="scientific">Desulfoprunum benzoelyticum</name>
    <dbReference type="NCBI Taxonomy" id="1506996"/>
    <lineage>
        <taxon>Bacteria</taxon>
        <taxon>Pseudomonadati</taxon>
        <taxon>Thermodesulfobacteriota</taxon>
        <taxon>Desulfobulbia</taxon>
        <taxon>Desulfobulbales</taxon>
        <taxon>Desulfobulbaceae</taxon>
        <taxon>Desulfoprunum</taxon>
    </lineage>
</organism>
<keyword evidence="3" id="KW-1185">Reference proteome</keyword>